<name>S3BY92_OPHP1</name>
<sequence length="336" mass="36767">MSGRQPLPPQQPPKPARPNFRQQQGKRKRPTDDDDGNNPNSIPNANGAPLFNARATTSGGKRRLPKAKKQKTDGPKKEPGQPTPPLTEAEKKEKKKQQRKSRKEKNAVDESDLDYALGLNRAIGRMDPEAAAAYLARQTKRYGSDLSEVELADLSIDAAAFQDTSAAYDKDRTLDNLSDFLETVVAGGRQTMQASSKTNGSPHTIVVTGAGMRAADLVRAVRPFQTKTNMVSKLFAKHIKLAEAVSNLQSHRTGIAVGTPARLIDLLDNSALSVAQLQRIVVDVSHIDQKKRGVLDMQDTALPVAKWLARPEFKARYGRARKGEGEASKPLSIVFY</sequence>
<dbReference type="AlphaFoldDB" id="S3BY92"/>
<feature type="compositionally biased region" description="Basic residues" evidence="1">
    <location>
        <begin position="93"/>
        <end position="103"/>
    </location>
</feature>
<dbReference type="Pfam" id="PF14617">
    <property type="entry name" value="CMS1"/>
    <property type="match status" value="1"/>
</dbReference>
<evidence type="ECO:0000313" key="2">
    <source>
        <dbReference type="EMBL" id="EPE04451.1"/>
    </source>
</evidence>
<organism evidence="2 3">
    <name type="scientific">Ophiostoma piceae (strain UAMH 11346)</name>
    <name type="common">Sap stain fungus</name>
    <dbReference type="NCBI Taxonomy" id="1262450"/>
    <lineage>
        <taxon>Eukaryota</taxon>
        <taxon>Fungi</taxon>
        <taxon>Dikarya</taxon>
        <taxon>Ascomycota</taxon>
        <taxon>Pezizomycotina</taxon>
        <taxon>Sordariomycetes</taxon>
        <taxon>Sordariomycetidae</taxon>
        <taxon>Ophiostomatales</taxon>
        <taxon>Ophiostomataceae</taxon>
        <taxon>Ophiostoma</taxon>
    </lineage>
</organism>
<dbReference type="STRING" id="1262450.S3BY92"/>
<dbReference type="PANTHER" id="PTHR24030">
    <property type="entry name" value="PROTEIN CMSS1"/>
    <property type="match status" value="1"/>
</dbReference>
<gene>
    <name evidence="2" type="ORF">F503_03513</name>
</gene>
<feature type="region of interest" description="Disordered" evidence="1">
    <location>
        <begin position="1"/>
        <end position="108"/>
    </location>
</feature>
<dbReference type="PANTHER" id="PTHR24030:SF0">
    <property type="entry name" value="PROTEIN CMSS1"/>
    <property type="match status" value="1"/>
</dbReference>
<proteinExistence type="predicted"/>
<dbReference type="eggNOG" id="KOG3089">
    <property type="taxonomic scope" value="Eukaryota"/>
</dbReference>
<dbReference type="InterPro" id="IPR027417">
    <property type="entry name" value="P-loop_NTPase"/>
</dbReference>
<reference evidence="2 3" key="1">
    <citation type="journal article" date="2013" name="BMC Genomics">
        <title>The genome and transcriptome of the pine saprophyte Ophiostoma piceae, and a comparison with the bark beetle-associated pine pathogen Grosmannia clavigera.</title>
        <authorList>
            <person name="Haridas S."/>
            <person name="Wang Y."/>
            <person name="Lim L."/>
            <person name="Massoumi Alamouti S."/>
            <person name="Jackman S."/>
            <person name="Docking R."/>
            <person name="Robertson G."/>
            <person name="Birol I."/>
            <person name="Bohlmann J."/>
            <person name="Breuil C."/>
        </authorList>
    </citation>
    <scope>NUCLEOTIDE SEQUENCE [LARGE SCALE GENOMIC DNA]</scope>
    <source>
        <strain evidence="2 3">UAMH 11346</strain>
    </source>
</reference>
<dbReference type="VEuPathDB" id="FungiDB:F503_03513"/>
<feature type="compositionally biased region" description="Basic and acidic residues" evidence="1">
    <location>
        <begin position="70"/>
        <end position="79"/>
    </location>
</feature>
<feature type="compositionally biased region" description="Pro residues" evidence="1">
    <location>
        <begin position="1"/>
        <end position="16"/>
    </location>
</feature>
<evidence type="ECO:0000256" key="1">
    <source>
        <dbReference type="SAM" id="MobiDB-lite"/>
    </source>
</evidence>
<dbReference type="GO" id="GO:0030686">
    <property type="term" value="C:90S preribosome"/>
    <property type="evidence" value="ECO:0007669"/>
    <property type="project" value="TreeGrafter"/>
</dbReference>
<dbReference type="Gene3D" id="3.40.50.300">
    <property type="entry name" value="P-loop containing nucleotide triphosphate hydrolases"/>
    <property type="match status" value="1"/>
</dbReference>
<dbReference type="HOGENOM" id="CLU_057568_0_0_1"/>
<keyword evidence="3" id="KW-1185">Reference proteome</keyword>
<evidence type="ECO:0000313" key="3">
    <source>
        <dbReference type="Proteomes" id="UP000016923"/>
    </source>
</evidence>
<dbReference type="InterPro" id="IPR032704">
    <property type="entry name" value="Cms1"/>
</dbReference>
<dbReference type="GO" id="GO:0005634">
    <property type="term" value="C:nucleus"/>
    <property type="evidence" value="ECO:0007669"/>
    <property type="project" value="TreeGrafter"/>
</dbReference>
<dbReference type="EMBL" id="KE148160">
    <property type="protein sequence ID" value="EPE04451.1"/>
    <property type="molecule type" value="Genomic_DNA"/>
</dbReference>
<dbReference type="OrthoDB" id="1929311at2759"/>
<protein>
    <recommendedName>
        <fullName evidence="4">Replication regulator protein</fullName>
    </recommendedName>
</protein>
<evidence type="ECO:0008006" key="4">
    <source>
        <dbReference type="Google" id="ProtNLM"/>
    </source>
</evidence>
<feature type="compositionally biased region" description="Basic residues" evidence="1">
    <location>
        <begin position="60"/>
        <end position="69"/>
    </location>
</feature>
<dbReference type="Proteomes" id="UP000016923">
    <property type="component" value="Unassembled WGS sequence"/>
</dbReference>
<accession>S3BY92</accession>
<dbReference type="OMA" id="DHFAQKA"/>